<dbReference type="SFLD" id="SFLDG01129">
    <property type="entry name" value="C1.5:_HAD__Beta-PGM__Phosphata"/>
    <property type="match status" value="1"/>
</dbReference>
<gene>
    <name evidence="1" type="ORF">E7512_11665</name>
</gene>
<dbReference type="RefSeq" id="WP_326840738.1">
    <property type="nucleotide sequence ID" value="NZ_JBKWRC010000003.1"/>
</dbReference>
<dbReference type="SUPFAM" id="SSF56784">
    <property type="entry name" value="HAD-like"/>
    <property type="match status" value="1"/>
</dbReference>
<dbReference type="GO" id="GO:0008967">
    <property type="term" value="F:phosphoglycolate phosphatase activity"/>
    <property type="evidence" value="ECO:0007669"/>
    <property type="project" value="TreeGrafter"/>
</dbReference>
<dbReference type="Proteomes" id="UP000754750">
    <property type="component" value="Unassembled WGS sequence"/>
</dbReference>
<dbReference type="InterPro" id="IPR041492">
    <property type="entry name" value="HAD_2"/>
</dbReference>
<dbReference type="InterPro" id="IPR023198">
    <property type="entry name" value="PGP-like_dom2"/>
</dbReference>
<dbReference type="AlphaFoldDB" id="A0A928Q5U5"/>
<dbReference type="Pfam" id="PF13419">
    <property type="entry name" value="HAD_2"/>
    <property type="match status" value="1"/>
</dbReference>
<dbReference type="InterPro" id="IPR006549">
    <property type="entry name" value="HAD-SF_hydro_IIIA"/>
</dbReference>
<accession>A0A928Q5U5</accession>
<dbReference type="PANTHER" id="PTHR43434">
    <property type="entry name" value="PHOSPHOGLYCOLATE PHOSPHATASE"/>
    <property type="match status" value="1"/>
</dbReference>
<protein>
    <submittedName>
        <fullName evidence="1">HAD family hydrolase</fullName>
    </submittedName>
</protein>
<dbReference type="SFLD" id="SFLDG01135">
    <property type="entry name" value="C1.5.6:_HAD__Beta-PGM__Phospha"/>
    <property type="match status" value="1"/>
</dbReference>
<sequence>MYQACIFDLDGTLADTLDSIAHFGNSALEECGYPAIDREKYRYLVGKGSDLLMRGMLQEVSPKGYTEDDVILLRKTYENLYEQDPMYFVDQYAGMEDMLRELKNRGIKLAVLSNKPHHITSRLITMLYSPGLFNVCYGQRFNVERKPSPEGALEIAKELDAEPKNCLYIGDSNVDMQTGTAAGMDTVGVLWGFRCRSELEQSHAKHIVRHPNEILSIALGEAAAD</sequence>
<keyword evidence="1" id="KW-0378">Hydrolase</keyword>
<proteinExistence type="predicted"/>
<organism evidence="1 2">
    <name type="scientific">Faecalispora sporosphaeroides</name>
    <dbReference type="NCBI Taxonomy" id="1549"/>
    <lineage>
        <taxon>Bacteria</taxon>
        <taxon>Bacillati</taxon>
        <taxon>Bacillota</taxon>
        <taxon>Clostridia</taxon>
        <taxon>Eubacteriales</taxon>
        <taxon>Oscillospiraceae</taxon>
        <taxon>Faecalispora</taxon>
    </lineage>
</organism>
<name>A0A928Q5U5_9FIRM</name>
<dbReference type="NCBIfam" id="TIGR01509">
    <property type="entry name" value="HAD-SF-IA-v3"/>
    <property type="match status" value="1"/>
</dbReference>
<dbReference type="InterPro" id="IPR006439">
    <property type="entry name" value="HAD-SF_hydro_IA"/>
</dbReference>
<dbReference type="EMBL" id="SVNY01000006">
    <property type="protein sequence ID" value="MBE6834212.1"/>
    <property type="molecule type" value="Genomic_DNA"/>
</dbReference>
<dbReference type="SFLD" id="SFLDS00003">
    <property type="entry name" value="Haloacid_Dehalogenase"/>
    <property type="match status" value="1"/>
</dbReference>
<dbReference type="InterPro" id="IPR036412">
    <property type="entry name" value="HAD-like_sf"/>
</dbReference>
<reference evidence="1" key="1">
    <citation type="submission" date="2019-04" db="EMBL/GenBank/DDBJ databases">
        <title>Evolution of Biomass-Degrading Anaerobic Consortia Revealed by Metagenomics.</title>
        <authorList>
            <person name="Peng X."/>
        </authorList>
    </citation>
    <scope>NUCLEOTIDE SEQUENCE</scope>
    <source>
        <strain evidence="1">SIG551</strain>
    </source>
</reference>
<dbReference type="NCBIfam" id="TIGR01662">
    <property type="entry name" value="HAD-SF-IIIA"/>
    <property type="match status" value="1"/>
</dbReference>
<dbReference type="GO" id="GO:0006281">
    <property type="term" value="P:DNA repair"/>
    <property type="evidence" value="ECO:0007669"/>
    <property type="project" value="TreeGrafter"/>
</dbReference>
<dbReference type="NCBIfam" id="TIGR01549">
    <property type="entry name" value="HAD-SF-IA-v1"/>
    <property type="match status" value="1"/>
</dbReference>
<dbReference type="InterPro" id="IPR050155">
    <property type="entry name" value="HAD-like_hydrolase_sf"/>
</dbReference>
<dbReference type="Gene3D" id="3.40.50.1000">
    <property type="entry name" value="HAD superfamily/HAD-like"/>
    <property type="match status" value="1"/>
</dbReference>
<dbReference type="InterPro" id="IPR023214">
    <property type="entry name" value="HAD_sf"/>
</dbReference>
<evidence type="ECO:0000313" key="2">
    <source>
        <dbReference type="Proteomes" id="UP000754750"/>
    </source>
</evidence>
<comment type="caution">
    <text evidence="1">The sequence shown here is derived from an EMBL/GenBank/DDBJ whole genome shotgun (WGS) entry which is preliminary data.</text>
</comment>
<dbReference type="Gene3D" id="1.10.150.240">
    <property type="entry name" value="Putative phosphatase, domain 2"/>
    <property type="match status" value="1"/>
</dbReference>
<evidence type="ECO:0000313" key="1">
    <source>
        <dbReference type="EMBL" id="MBE6834212.1"/>
    </source>
</evidence>
<dbReference type="PRINTS" id="PR00413">
    <property type="entry name" value="HADHALOGNASE"/>
</dbReference>
<dbReference type="PANTHER" id="PTHR43434:SF1">
    <property type="entry name" value="PHOSPHOGLYCOLATE PHOSPHATASE"/>
    <property type="match status" value="1"/>
</dbReference>
<dbReference type="GO" id="GO:0005829">
    <property type="term" value="C:cytosol"/>
    <property type="evidence" value="ECO:0007669"/>
    <property type="project" value="TreeGrafter"/>
</dbReference>